<organism evidence="2 3">
    <name type="scientific">Aspergillus turcosus</name>
    <dbReference type="NCBI Taxonomy" id="1245748"/>
    <lineage>
        <taxon>Eukaryota</taxon>
        <taxon>Fungi</taxon>
        <taxon>Dikarya</taxon>
        <taxon>Ascomycota</taxon>
        <taxon>Pezizomycotina</taxon>
        <taxon>Eurotiomycetes</taxon>
        <taxon>Eurotiomycetidae</taxon>
        <taxon>Eurotiales</taxon>
        <taxon>Aspergillaceae</taxon>
        <taxon>Aspergillus</taxon>
        <taxon>Aspergillus subgen. Fumigati</taxon>
    </lineage>
</organism>
<reference evidence="2 3" key="1">
    <citation type="submission" date="2018-08" db="EMBL/GenBank/DDBJ databases">
        <title>Draft genome sequences of two Aspergillus turcosus clinical strains isolated from bronchoalveolar lavage fluid: one azole-susceptible and the other azole-resistant.</title>
        <authorList>
            <person name="Parent-Michaud M."/>
            <person name="Dufresne P.J."/>
            <person name="Fournier E."/>
            <person name="Martineau C."/>
            <person name="Moreira S."/>
            <person name="Perkins V."/>
            <person name="De Repentigny L."/>
            <person name="Dufresne S.F."/>
        </authorList>
    </citation>
    <scope>NUCLEOTIDE SEQUENCE [LARGE SCALE GENOMIC DNA]</scope>
    <source>
        <strain evidence="2">HMR AF 1038</strain>
    </source>
</reference>
<dbReference type="AlphaFoldDB" id="A0A3R7LWM4"/>
<gene>
    <name evidence="2" type="ORF">CFD26_105823</name>
</gene>
<accession>A0A3R7LWM4</accession>
<feature type="compositionally biased region" description="Polar residues" evidence="1">
    <location>
        <begin position="1"/>
        <end position="11"/>
    </location>
</feature>
<evidence type="ECO:0000313" key="2">
    <source>
        <dbReference type="EMBL" id="RLL95643.1"/>
    </source>
</evidence>
<sequence>MQSLPFRNQATGGYLDEQSNDATTQNPEPALDPTDLKHLGENLKILPVPSVNDDLETTAKKMRALAKVVSDGNSLALFTGLQMASEHSRDPESIAVSQMTPDERFMYEAWQEARKHRKRKNPDDQDSEETSNRGRMVPAVDIDWVKNVAPVPDGAQSLKKFTERAAAMDIVWDHQGATPENAAWLTFNLPAILPLVKAVCRVRTAEKHRQNNRDPSMRGLTDMEAAEVETVRKIVSLAERNRTRELEKIRKLTRSITESAAVIKARIKALEDKMNC</sequence>
<dbReference type="EMBL" id="NIDN02000144">
    <property type="protein sequence ID" value="RLL95643.1"/>
    <property type="molecule type" value="Genomic_DNA"/>
</dbReference>
<keyword evidence="3" id="KW-1185">Reference proteome</keyword>
<feature type="region of interest" description="Disordered" evidence="1">
    <location>
        <begin position="112"/>
        <end position="135"/>
    </location>
</feature>
<dbReference type="OrthoDB" id="4812032at2759"/>
<evidence type="ECO:0000256" key="1">
    <source>
        <dbReference type="SAM" id="MobiDB-lite"/>
    </source>
</evidence>
<feature type="region of interest" description="Disordered" evidence="1">
    <location>
        <begin position="1"/>
        <end position="35"/>
    </location>
</feature>
<name>A0A3R7LWM4_9EURO</name>
<protein>
    <submittedName>
        <fullName evidence="2">Uncharacterized protein</fullName>
    </submittedName>
</protein>
<comment type="caution">
    <text evidence="2">The sequence shown here is derived from an EMBL/GenBank/DDBJ whole genome shotgun (WGS) entry which is preliminary data.</text>
</comment>
<dbReference type="Proteomes" id="UP000215289">
    <property type="component" value="Unassembled WGS sequence"/>
</dbReference>
<proteinExistence type="predicted"/>
<evidence type="ECO:0000313" key="3">
    <source>
        <dbReference type="Proteomes" id="UP000215289"/>
    </source>
</evidence>